<accession>A0A4D6LL36</accession>
<evidence type="ECO:0000313" key="1">
    <source>
        <dbReference type="EMBL" id="QCD89291.1"/>
    </source>
</evidence>
<keyword evidence="2" id="KW-1185">Reference proteome</keyword>
<dbReference type="AlphaFoldDB" id="A0A4D6LL36"/>
<sequence length="65" mass="6535">MPFVGQAAMGFGCSPCYPEEGACIKWVVEAAIVSAKGRVVPDGGVLAAIMSVEGRVVPDGGVLAL</sequence>
<reference evidence="1 2" key="1">
    <citation type="submission" date="2019-04" db="EMBL/GenBank/DDBJ databases">
        <title>An improved genome assembly and genetic linkage map for asparagus bean, Vigna unguiculata ssp. sesquipedialis.</title>
        <authorList>
            <person name="Xia Q."/>
            <person name="Zhang R."/>
            <person name="Dong Y."/>
        </authorList>
    </citation>
    <scope>NUCLEOTIDE SEQUENCE [LARGE SCALE GENOMIC DNA]</scope>
    <source>
        <tissue evidence="1">Leaf</tissue>
    </source>
</reference>
<name>A0A4D6LL36_VIGUN</name>
<gene>
    <name evidence="1" type="ORF">DEO72_LG4g235</name>
</gene>
<proteinExistence type="predicted"/>
<organism evidence="1 2">
    <name type="scientific">Vigna unguiculata</name>
    <name type="common">Cowpea</name>
    <dbReference type="NCBI Taxonomy" id="3917"/>
    <lineage>
        <taxon>Eukaryota</taxon>
        <taxon>Viridiplantae</taxon>
        <taxon>Streptophyta</taxon>
        <taxon>Embryophyta</taxon>
        <taxon>Tracheophyta</taxon>
        <taxon>Spermatophyta</taxon>
        <taxon>Magnoliopsida</taxon>
        <taxon>eudicotyledons</taxon>
        <taxon>Gunneridae</taxon>
        <taxon>Pentapetalae</taxon>
        <taxon>rosids</taxon>
        <taxon>fabids</taxon>
        <taxon>Fabales</taxon>
        <taxon>Fabaceae</taxon>
        <taxon>Papilionoideae</taxon>
        <taxon>50 kb inversion clade</taxon>
        <taxon>NPAAA clade</taxon>
        <taxon>indigoferoid/millettioid clade</taxon>
        <taxon>Phaseoleae</taxon>
        <taxon>Vigna</taxon>
    </lineage>
</organism>
<dbReference type="Proteomes" id="UP000501690">
    <property type="component" value="Linkage Group LG4"/>
</dbReference>
<evidence type="ECO:0000313" key="2">
    <source>
        <dbReference type="Proteomes" id="UP000501690"/>
    </source>
</evidence>
<protein>
    <submittedName>
        <fullName evidence="1">Uncharacterized protein</fullName>
    </submittedName>
</protein>
<dbReference type="EMBL" id="CP039348">
    <property type="protein sequence ID" value="QCD89291.1"/>
    <property type="molecule type" value="Genomic_DNA"/>
</dbReference>